<evidence type="ECO:0000259" key="10">
    <source>
        <dbReference type="PROSITE" id="PS50948"/>
    </source>
</evidence>
<dbReference type="SMART" id="SM00223">
    <property type="entry name" value="APPLE"/>
    <property type="match status" value="1"/>
</dbReference>
<evidence type="ECO:0000256" key="7">
    <source>
        <dbReference type="ARBA" id="ARBA00023295"/>
    </source>
</evidence>
<evidence type="ECO:0000256" key="9">
    <source>
        <dbReference type="SAM" id="SignalP"/>
    </source>
</evidence>
<dbReference type="Proteomes" id="UP001244341">
    <property type="component" value="Chromosome 15b"/>
</dbReference>
<feature type="signal peptide" evidence="9">
    <location>
        <begin position="1"/>
        <end position="22"/>
    </location>
</feature>
<evidence type="ECO:0000313" key="11">
    <source>
        <dbReference type="EMBL" id="WIA22745.1"/>
    </source>
</evidence>
<dbReference type="InterPro" id="IPR017853">
    <property type="entry name" value="GH"/>
</dbReference>
<evidence type="ECO:0000256" key="8">
    <source>
        <dbReference type="SAM" id="MobiDB-lite"/>
    </source>
</evidence>
<protein>
    <recommendedName>
        <fullName evidence="2">beta-mannosidase</fullName>
        <ecNumber evidence="2">3.2.1.25</ecNumber>
    </recommendedName>
</protein>
<feature type="region of interest" description="Disordered" evidence="8">
    <location>
        <begin position="1134"/>
        <end position="1158"/>
    </location>
</feature>
<dbReference type="InterPro" id="IPR041625">
    <property type="entry name" value="Beta-mannosidase_Ig"/>
</dbReference>
<dbReference type="PROSITE" id="PS50948">
    <property type="entry name" value="PAN"/>
    <property type="match status" value="1"/>
</dbReference>
<dbReference type="PANTHER" id="PTHR43730:SF1">
    <property type="entry name" value="BETA-MANNOSIDASE"/>
    <property type="match status" value="1"/>
</dbReference>
<evidence type="ECO:0000256" key="6">
    <source>
        <dbReference type="ARBA" id="ARBA00023180"/>
    </source>
</evidence>
<dbReference type="SUPFAM" id="SSF57414">
    <property type="entry name" value="Hairpin loop containing domain-like"/>
    <property type="match status" value="1"/>
</dbReference>
<feature type="chain" id="PRO_5046605475" description="beta-mannosidase" evidence="9">
    <location>
        <begin position="23"/>
        <end position="1231"/>
    </location>
</feature>
<dbReference type="Pfam" id="PF14295">
    <property type="entry name" value="PAN_4"/>
    <property type="match status" value="1"/>
</dbReference>
<comment type="catalytic activity">
    <reaction evidence="1">
        <text>Hydrolysis of terminal, non-reducing beta-D-mannose residues in beta-D-mannosides.</text>
        <dbReference type="EC" id="3.2.1.25"/>
    </reaction>
</comment>
<dbReference type="Gene3D" id="3.20.20.80">
    <property type="entry name" value="Glycosidases"/>
    <property type="match status" value="1"/>
</dbReference>
<evidence type="ECO:0000256" key="4">
    <source>
        <dbReference type="ARBA" id="ARBA00022801"/>
    </source>
</evidence>
<dbReference type="Pfam" id="PF22666">
    <property type="entry name" value="Glyco_hydro_2_N2"/>
    <property type="match status" value="1"/>
</dbReference>
<keyword evidence="3" id="KW-0677">Repeat</keyword>
<dbReference type="PANTHER" id="PTHR43730">
    <property type="entry name" value="BETA-MANNOSIDASE"/>
    <property type="match status" value="1"/>
</dbReference>
<keyword evidence="9" id="KW-0732">Signal</keyword>
<gene>
    <name evidence="11" type="ORF">OEZ85_001147</name>
</gene>
<dbReference type="EC" id="3.2.1.25" evidence="2"/>
<sequence length="1231" mass="134980">MARTDMMLLLVLALAAFGATNAKTVISLGSQTWTVENGNRSISASTTLPAYPLEILREQGIIEDPLYRFGELATRWVALDTWSFSLIFDGSSPAMQQLRSQKQVLLKLGGVDTFASVMLNGKEILEANNFHRQWSVPVKQLLVDGDNTVVITIKPAAAESERLQAEHPYSIPALRQMGAVGAYTFVRKPASDLGWDWGPAYAASGIHGDIELLGFSNAVLGGSFMSQAKRGDTFEVTITSELLVPPGGDSGQLTVSIPALNLQDKQAVDLDTAKTASFVSTFKVNASDVELWWPLGYGSPSLYNVSIKYTPDSPACGAAGKVQQQQQQQPGRRGVSRRERAQQQQVAATSADGAFRILSGVDLPGALTFKKMNTDSLAACQKWCQETAACQFYTFGPGPDAFCWLKRAPKLAGAIFGVRLDDGKYDLTEGVTLNGFNLGRAKNTSSVQACQAHCSSTENCKMFVLNAGKCQLKEPTPGAYALSAGVITPGSYAMGITSVTPGGYALGGASVTPGGYTLGDTAAAMEAEAKDLDEFMNEVIEIINSDMPMTEEPADITGDAEDVAAACAAAASSQLSHRIGFRTVELVRLPIAEAVKDLFPAGHKGWDVESSFGVNKTNWDGSWAMTRTGRWDHFPKSSDNSDIEGESFYFKINGVPIYMKGANLVPLHILPTNVSKAAIHELMQYALQSNMNMIRIWGGGLYPVDDLFKFTDENGLLVWMETMFACAPYPRDPDFLQNVATEVTQQVHRASWHPSVGVWAGNNEIEGSLGWYSESRTNKQLFAGDYIALFVDTIRNIIKKDQPSMAFVDSSPSNGAIIDDERQFVKRWGEDWDPRYGDVHHYAYDADCEDYSTYPKAKFISEFGSQSYPTFATYAEYTAPSDWQVDNYMTGFRNRRFANGLEVLETQFKRHFRLPATWSAPNDPEEAYKLFRSFFYITHMQQARCYEAAINYWRRLRSQPAGLTMGVLYWQLNDIAAFASWSGYDYEGRWKPLAYAVKRMYANLQVQAIQDGPQTKIFLVNDHTTAVNTSVEVSVLSLSDSADAAECAVQQQQPAALFTVPVAPLFAEMVWTMPTEDLLATRKGCTKTTCYISVTASGKASPSAAEETSESQLFLVPLKDINLPDPELQLSEFRPLRPSQNSAEPADSDSVDSPAGVTFTLKSNRPAVLTNLNTKIKGRFSDDAFTALHPCQPRSITFYPHASVEQLTAAQLKADLAAESLFDHQYGMAGQ</sequence>
<dbReference type="InterPro" id="IPR000177">
    <property type="entry name" value="Apple"/>
</dbReference>
<keyword evidence="4" id="KW-0378">Hydrolase</keyword>
<dbReference type="SUPFAM" id="SSF49785">
    <property type="entry name" value="Galactose-binding domain-like"/>
    <property type="match status" value="1"/>
</dbReference>
<dbReference type="Gene3D" id="3.50.4.10">
    <property type="entry name" value="Hepatocyte Growth Factor"/>
    <property type="match status" value="2"/>
</dbReference>
<keyword evidence="7" id="KW-0326">Glycosidase</keyword>
<reference evidence="11 12" key="1">
    <citation type="submission" date="2023-05" db="EMBL/GenBank/DDBJ databases">
        <title>A 100% complete, gapless, phased diploid assembly of the Scenedesmus obliquus UTEX 3031 genome.</title>
        <authorList>
            <person name="Biondi T.C."/>
            <person name="Hanschen E.R."/>
            <person name="Kwon T."/>
            <person name="Eng W."/>
            <person name="Kruse C.P.S."/>
            <person name="Koehler S.I."/>
            <person name="Kunde Y."/>
            <person name="Gleasner C.D."/>
            <person name="You Mak K.T."/>
            <person name="Polle J."/>
            <person name="Hovde B.T."/>
            <person name="Starkenburg S.R."/>
        </authorList>
    </citation>
    <scope>NUCLEOTIDE SEQUENCE [LARGE SCALE GENOMIC DNA]</scope>
    <source>
        <strain evidence="11 12">DOE0152z</strain>
    </source>
</reference>
<accession>A0ABY8UNP9</accession>
<feature type="region of interest" description="Disordered" evidence="8">
    <location>
        <begin position="319"/>
        <end position="340"/>
    </location>
</feature>
<evidence type="ECO:0000256" key="1">
    <source>
        <dbReference type="ARBA" id="ARBA00000829"/>
    </source>
</evidence>
<dbReference type="SUPFAM" id="SSF49303">
    <property type="entry name" value="beta-Galactosidase/glucuronidase domain"/>
    <property type="match status" value="1"/>
</dbReference>
<organism evidence="11 12">
    <name type="scientific">Tetradesmus obliquus</name>
    <name type="common">Green alga</name>
    <name type="synonym">Acutodesmus obliquus</name>
    <dbReference type="NCBI Taxonomy" id="3088"/>
    <lineage>
        <taxon>Eukaryota</taxon>
        <taxon>Viridiplantae</taxon>
        <taxon>Chlorophyta</taxon>
        <taxon>core chlorophytes</taxon>
        <taxon>Chlorophyceae</taxon>
        <taxon>CS clade</taxon>
        <taxon>Sphaeropleales</taxon>
        <taxon>Scenedesmaceae</taxon>
        <taxon>Tetradesmus</taxon>
    </lineage>
</organism>
<proteinExistence type="predicted"/>
<dbReference type="InterPro" id="IPR050887">
    <property type="entry name" value="Beta-mannosidase_GH2"/>
</dbReference>
<dbReference type="Gene3D" id="2.60.40.10">
    <property type="entry name" value="Immunoglobulins"/>
    <property type="match status" value="1"/>
</dbReference>
<dbReference type="Pfam" id="PF00024">
    <property type="entry name" value="PAN_1"/>
    <property type="match status" value="1"/>
</dbReference>
<evidence type="ECO:0000313" key="12">
    <source>
        <dbReference type="Proteomes" id="UP001244341"/>
    </source>
</evidence>
<evidence type="ECO:0000256" key="3">
    <source>
        <dbReference type="ARBA" id="ARBA00022737"/>
    </source>
</evidence>
<dbReference type="CDD" id="cd01100">
    <property type="entry name" value="APPLE_Factor_XI_like"/>
    <property type="match status" value="1"/>
</dbReference>
<dbReference type="InterPro" id="IPR003609">
    <property type="entry name" value="Pan_app"/>
</dbReference>
<dbReference type="InterPro" id="IPR036156">
    <property type="entry name" value="Beta-gal/glucu_dom_sf"/>
</dbReference>
<dbReference type="EMBL" id="CP126222">
    <property type="protein sequence ID" value="WIA22745.1"/>
    <property type="molecule type" value="Genomic_DNA"/>
</dbReference>
<keyword evidence="5" id="KW-1015">Disulfide bond</keyword>
<keyword evidence="6" id="KW-0325">Glycoprotein</keyword>
<evidence type="ECO:0000256" key="5">
    <source>
        <dbReference type="ARBA" id="ARBA00023157"/>
    </source>
</evidence>
<dbReference type="SUPFAM" id="SSF51445">
    <property type="entry name" value="(Trans)glycosidases"/>
    <property type="match status" value="1"/>
</dbReference>
<dbReference type="InterPro" id="IPR054593">
    <property type="entry name" value="Beta-mannosidase-like_N2"/>
</dbReference>
<dbReference type="InterPro" id="IPR008979">
    <property type="entry name" value="Galactose-bd-like_sf"/>
</dbReference>
<dbReference type="Gene3D" id="2.60.120.260">
    <property type="entry name" value="Galactose-binding domain-like"/>
    <property type="match status" value="1"/>
</dbReference>
<evidence type="ECO:0000256" key="2">
    <source>
        <dbReference type="ARBA" id="ARBA00012754"/>
    </source>
</evidence>
<feature type="domain" description="Apple" evidence="10">
    <location>
        <begin position="350"/>
        <end position="432"/>
    </location>
</feature>
<dbReference type="Pfam" id="PF17753">
    <property type="entry name" value="Ig_mannosidase"/>
    <property type="match status" value="1"/>
</dbReference>
<keyword evidence="12" id="KW-1185">Reference proteome</keyword>
<dbReference type="InterPro" id="IPR013783">
    <property type="entry name" value="Ig-like_fold"/>
</dbReference>
<name>A0ABY8UNP9_TETOB</name>